<keyword evidence="2" id="KW-0472">Membrane</keyword>
<evidence type="ECO:0000313" key="3">
    <source>
        <dbReference type="EMBL" id="OKL50897.1"/>
    </source>
</evidence>
<feature type="compositionally biased region" description="Pro residues" evidence="1">
    <location>
        <begin position="201"/>
        <end position="214"/>
    </location>
</feature>
<dbReference type="AlphaFoldDB" id="A0A1Q5PTH0"/>
<accession>A0A1Q5PTH0</accession>
<dbReference type="RefSeq" id="WP_073826055.1">
    <property type="nucleotide sequence ID" value="NZ_MQVS01000013.1"/>
</dbReference>
<dbReference type="STRING" id="52770.BSZ40_10225"/>
<comment type="caution">
    <text evidence="3">The sequence shown here is derived from an EMBL/GenBank/DDBJ whole genome shotgun (WGS) entry which is preliminary data.</text>
</comment>
<protein>
    <submittedName>
        <fullName evidence="3">Uncharacterized protein</fullName>
    </submittedName>
</protein>
<reference evidence="4" key="1">
    <citation type="submission" date="2016-12" db="EMBL/GenBank/DDBJ databases">
        <authorList>
            <person name="Meng X."/>
        </authorList>
    </citation>
    <scope>NUCLEOTIDE SEQUENCE [LARGE SCALE GENOMIC DNA]</scope>
    <source>
        <strain evidence="4">DSM 20732</strain>
    </source>
</reference>
<feature type="compositionally biased region" description="Low complexity" evidence="1">
    <location>
        <begin position="215"/>
        <end position="250"/>
    </location>
</feature>
<keyword evidence="4" id="KW-1185">Reference proteome</keyword>
<organism evidence="3 4">
    <name type="scientific">Buchananella hordeovulneris</name>
    <dbReference type="NCBI Taxonomy" id="52770"/>
    <lineage>
        <taxon>Bacteria</taxon>
        <taxon>Bacillati</taxon>
        <taxon>Actinomycetota</taxon>
        <taxon>Actinomycetes</taxon>
        <taxon>Actinomycetales</taxon>
        <taxon>Actinomycetaceae</taxon>
        <taxon>Buchananella</taxon>
    </lineage>
</organism>
<evidence type="ECO:0000256" key="1">
    <source>
        <dbReference type="SAM" id="MobiDB-lite"/>
    </source>
</evidence>
<keyword evidence="2" id="KW-1133">Transmembrane helix</keyword>
<feature type="region of interest" description="Disordered" evidence="1">
    <location>
        <begin position="179"/>
        <end position="251"/>
    </location>
</feature>
<feature type="transmembrane region" description="Helical" evidence="2">
    <location>
        <begin position="258"/>
        <end position="279"/>
    </location>
</feature>
<gene>
    <name evidence="3" type="ORF">BSZ40_10225</name>
</gene>
<dbReference type="InParanoid" id="A0A1Q5PTH0"/>
<evidence type="ECO:0000313" key="4">
    <source>
        <dbReference type="Proteomes" id="UP000185612"/>
    </source>
</evidence>
<dbReference type="EMBL" id="MQVS01000013">
    <property type="protein sequence ID" value="OKL50897.1"/>
    <property type="molecule type" value="Genomic_DNA"/>
</dbReference>
<keyword evidence="2" id="KW-0812">Transmembrane</keyword>
<evidence type="ECO:0000256" key="2">
    <source>
        <dbReference type="SAM" id="Phobius"/>
    </source>
</evidence>
<sequence length="294" mass="30710">MTEILGSHPPRWRRFTAWCLLPLALVLTACKVQYTTTFYEDDTYSLLMVVDMGALGSLASGDTDPCLADSTSNGLPEGFTSYRNIGTASSPVCEFRSDRAPLTAGSLQAEKKGDELHFTVPPTDVDNNPDVQLLRSAGMELSFAIVFPGPVVSSSIGSISDNKVIIDSLEDLKQGGTIVASAKGPSNGADQPYSAKELAPSPSPTTPSHTPSPTPTATRPAPSPTDTPTAVATPAPEISPSAQAAPTQPAGKKDNTTLYAVLGAIAAAAVLGIILVLLLQQQRPGDYPTYARRG</sequence>
<proteinExistence type="predicted"/>
<name>A0A1Q5PTH0_9ACTO</name>
<dbReference type="Proteomes" id="UP000185612">
    <property type="component" value="Unassembled WGS sequence"/>
</dbReference>